<dbReference type="OrthoDB" id="10334564at2759"/>
<protein>
    <submittedName>
        <fullName evidence="1">Uncharacterized protein</fullName>
    </submittedName>
</protein>
<dbReference type="Proteomes" id="UP000327439">
    <property type="component" value="Chromosome A07"/>
</dbReference>
<dbReference type="EMBL" id="CM018208">
    <property type="protein sequence ID" value="KAB2072946.1"/>
    <property type="molecule type" value="Genomic_DNA"/>
</dbReference>
<sequence>MTVFKSPSIVAFVNPISITNFMASNPARAFATNGVGISSCIIVFEAFKSPIWSQTTIPEADLAFLLSKAASN</sequence>
<reference evidence="2" key="1">
    <citation type="journal article" date="2020" name="Nat. Genet.">
        <title>Genomic diversifications of five Gossypium allopolyploid species and their impact on cotton improvement.</title>
        <authorList>
            <person name="Chen Z.J."/>
            <person name="Sreedasyam A."/>
            <person name="Ando A."/>
            <person name="Song Q."/>
            <person name="De Santiago L.M."/>
            <person name="Hulse-Kemp A.M."/>
            <person name="Ding M."/>
            <person name="Ye W."/>
            <person name="Kirkbride R.C."/>
            <person name="Jenkins J."/>
            <person name="Plott C."/>
            <person name="Lovell J."/>
            <person name="Lin Y.M."/>
            <person name="Vaughn R."/>
            <person name="Liu B."/>
            <person name="Simpson S."/>
            <person name="Scheffler B.E."/>
            <person name="Wen L."/>
            <person name="Saski C.A."/>
            <person name="Grover C.E."/>
            <person name="Hu G."/>
            <person name="Conover J.L."/>
            <person name="Carlson J.W."/>
            <person name="Shu S."/>
            <person name="Boston L.B."/>
            <person name="Williams M."/>
            <person name="Peterson D.G."/>
            <person name="McGee K."/>
            <person name="Jones D.C."/>
            <person name="Wendel J.F."/>
            <person name="Stelly D.M."/>
            <person name="Grimwood J."/>
            <person name="Schmutz J."/>
        </authorList>
    </citation>
    <scope>NUCLEOTIDE SEQUENCE [LARGE SCALE GENOMIC DNA]</scope>
    <source>
        <strain evidence="2">cv. 3-79</strain>
    </source>
</reference>
<accession>A0A5J5UZU2</accession>
<name>A0A5J5UZU2_GOSBA</name>
<organism evidence="1 2">
    <name type="scientific">Gossypium barbadense</name>
    <name type="common">Sea Island cotton</name>
    <name type="synonym">Hibiscus barbadensis</name>
    <dbReference type="NCBI Taxonomy" id="3634"/>
    <lineage>
        <taxon>Eukaryota</taxon>
        <taxon>Viridiplantae</taxon>
        <taxon>Streptophyta</taxon>
        <taxon>Embryophyta</taxon>
        <taxon>Tracheophyta</taxon>
        <taxon>Spermatophyta</taxon>
        <taxon>Magnoliopsida</taxon>
        <taxon>eudicotyledons</taxon>
        <taxon>Gunneridae</taxon>
        <taxon>Pentapetalae</taxon>
        <taxon>rosids</taxon>
        <taxon>malvids</taxon>
        <taxon>Malvales</taxon>
        <taxon>Malvaceae</taxon>
        <taxon>Malvoideae</taxon>
        <taxon>Gossypium</taxon>
    </lineage>
</organism>
<evidence type="ECO:0000313" key="1">
    <source>
        <dbReference type="EMBL" id="KAB2072946.1"/>
    </source>
</evidence>
<keyword evidence="2" id="KW-1185">Reference proteome</keyword>
<proteinExistence type="predicted"/>
<gene>
    <name evidence="1" type="ORF">ES319_A07G051500v1</name>
</gene>
<evidence type="ECO:0000313" key="2">
    <source>
        <dbReference type="Proteomes" id="UP000327439"/>
    </source>
</evidence>
<dbReference type="AlphaFoldDB" id="A0A5J5UZU2"/>